<evidence type="ECO:0000313" key="15">
    <source>
        <dbReference type="Proteomes" id="UP000011547"/>
    </source>
</evidence>
<dbReference type="HOGENOM" id="CLU_037404_2_1_4"/>
<keyword evidence="3 10" id="KW-0328">Glycosyltransferase</keyword>
<evidence type="ECO:0000256" key="9">
    <source>
        <dbReference type="ARBA" id="ARBA00023316"/>
    </source>
</evidence>
<dbReference type="GO" id="GO:0008360">
    <property type="term" value="P:regulation of cell shape"/>
    <property type="evidence" value="ECO:0007669"/>
    <property type="project" value="UniProtKB-KW"/>
</dbReference>
<dbReference type="InterPro" id="IPR004276">
    <property type="entry name" value="GlycoTrans_28_N"/>
</dbReference>
<keyword evidence="7 10" id="KW-0472">Membrane</keyword>
<dbReference type="Pfam" id="PF03033">
    <property type="entry name" value="Glyco_transf_28"/>
    <property type="match status" value="1"/>
</dbReference>
<evidence type="ECO:0000256" key="1">
    <source>
        <dbReference type="ARBA" id="ARBA00022475"/>
    </source>
</evidence>
<keyword evidence="5 10" id="KW-0133">Cell shape</keyword>
<reference evidence="14 15" key="1">
    <citation type="journal article" date="2013" name="Genome Biol. Evol.">
        <title>Genome evolution and phylogenomic analysis of candidatus kinetoplastibacterium, the betaproteobacterial endosymbionts of strigomonas and angomonas.</title>
        <authorList>
            <person name="Alves J.M."/>
            <person name="Serrano M.G."/>
            <person name="Maia da Silva F."/>
            <person name="Voegtly L.J."/>
            <person name="Matveyev A.V."/>
            <person name="Teixeira M.M."/>
            <person name="Camargo E.P."/>
            <person name="Buck G.A."/>
        </authorList>
    </citation>
    <scope>NUCLEOTIDE SEQUENCE [LARGE SCALE GENOMIC DNA]</scope>
    <source>
        <strain evidence="14 15">TCC079E</strain>
    </source>
</reference>
<dbReference type="GO" id="GO:0050511">
    <property type="term" value="F:undecaprenyldiphospho-muramoylpentapeptide beta-N-acetylglucosaminyltransferase activity"/>
    <property type="evidence" value="ECO:0007669"/>
    <property type="project" value="UniProtKB-UniRule"/>
</dbReference>
<dbReference type="CDD" id="cd03785">
    <property type="entry name" value="GT28_MurG"/>
    <property type="match status" value="1"/>
</dbReference>
<feature type="binding site" evidence="10">
    <location>
        <begin position="13"/>
        <end position="15"/>
    </location>
    <ligand>
        <name>UDP-N-acetyl-alpha-D-glucosamine</name>
        <dbReference type="ChEBI" id="CHEBI:57705"/>
    </ligand>
</feature>
<dbReference type="GO" id="GO:0005886">
    <property type="term" value="C:plasma membrane"/>
    <property type="evidence" value="ECO:0007669"/>
    <property type="project" value="UniProtKB-SubCell"/>
</dbReference>
<accession>M1LSM6</accession>
<keyword evidence="15" id="KW-1185">Reference proteome</keyword>
<dbReference type="PATRIC" id="fig|1208919.3.peg.562"/>
<dbReference type="NCBIfam" id="TIGR01133">
    <property type="entry name" value="murG"/>
    <property type="match status" value="1"/>
</dbReference>
<dbReference type="PANTHER" id="PTHR21015">
    <property type="entry name" value="UDP-N-ACETYLGLUCOSAMINE--N-ACETYLMURAMYL-(PENTAPEPTIDE) PYROPHOSPHORYL-UNDECAPRENOL N-ACETYLGLUCOSAMINE TRANSFERASE 1"/>
    <property type="match status" value="1"/>
</dbReference>
<keyword evidence="8 10" id="KW-0131">Cell cycle</keyword>
<dbReference type="GO" id="GO:0051991">
    <property type="term" value="F:UDP-N-acetyl-D-glucosamine:N-acetylmuramoyl-L-alanyl-D-glutamyl-meso-2,6-diaminopimelyl-D-alanyl-D-alanine-diphosphoundecaprenol 4-beta-N-acetylglucosaminlytransferase activity"/>
    <property type="evidence" value="ECO:0007669"/>
    <property type="project" value="RHEA"/>
</dbReference>
<dbReference type="InterPro" id="IPR006009">
    <property type="entry name" value="GlcNAc_MurG"/>
</dbReference>
<dbReference type="Pfam" id="PF04101">
    <property type="entry name" value="Glyco_tran_28_C"/>
    <property type="match status" value="1"/>
</dbReference>
<evidence type="ECO:0000256" key="10">
    <source>
        <dbReference type="HAMAP-Rule" id="MF_00033"/>
    </source>
</evidence>
<evidence type="ECO:0000259" key="13">
    <source>
        <dbReference type="Pfam" id="PF04101"/>
    </source>
</evidence>
<evidence type="ECO:0000256" key="6">
    <source>
        <dbReference type="ARBA" id="ARBA00022984"/>
    </source>
</evidence>
<feature type="transmembrane region" description="Helical" evidence="11">
    <location>
        <begin position="6"/>
        <end position="27"/>
    </location>
</feature>
<dbReference type="STRING" id="1208919.CDSE_0877"/>
<dbReference type="KEGG" id="kde:CDSE_0877"/>
<dbReference type="GO" id="GO:0005975">
    <property type="term" value="P:carbohydrate metabolic process"/>
    <property type="evidence" value="ECO:0007669"/>
    <property type="project" value="InterPro"/>
</dbReference>
<dbReference type="UniPathway" id="UPA00219"/>
<evidence type="ECO:0000256" key="4">
    <source>
        <dbReference type="ARBA" id="ARBA00022679"/>
    </source>
</evidence>
<comment type="similarity">
    <text evidence="10">Belongs to the glycosyltransferase 28 family. MurG subfamily.</text>
</comment>
<keyword evidence="9 10" id="KW-0961">Cell wall biogenesis/degradation</keyword>
<feature type="domain" description="Glycosyl transferase family 28 C-terminal" evidence="13">
    <location>
        <begin position="185"/>
        <end position="329"/>
    </location>
</feature>
<name>M1LSM6_9PROT</name>
<evidence type="ECO:0000256" key="11">
    <source>
        <dbReference type="SAM" id="Phobius"/>
    </source>
</evidence>
<protein>
    <recommendedName>
        <fullName evidence="10">UDP-N-acetylglucosamine--N-acetylmuramyl-(pentapeptide) pyrophosphoryl-undecaprenol N-acetylglucosamine transferase</fullName>
        <ecNumber evidence="10">2.4.1.227</ecNumber>
    </recommendedName>
    <alternativeName>
        <fullName evidence="10">Undecaprenyl-PP-MurNAc-pentapeptide-UDPGlcNAc GlcNAc transferase</fullName>
    </alternativeName>
</protein>
<dbReference type="EMBL" id="CP003803">
    <property type="protein sequence ID" value="AGF47121.1"/>
    <property type="molecule type" value="Genomic_DNA"/>
</dbReference>
<keyword evidence="1 10" id="KW-1003">Cell membrane</keyword>
<evidence type="ECO:0000256" key="2">
    <source>
        <dbReference type="ARBA" id="ARBA00022618"/>
    </source>
</evidence>
<evidence type="ECO:0000256" key="5">
    <source>
        <dbReference type="ARBA" id="ARBA00022960"/>
    </source>
</evidence>
<dbReference type="PANTHER" id="PTHR21015:SF22">
    <property type="entry name" value="GLYCOSYLTRANSFERASE"/>
    <property type="match status" value="1"/>
</dbReference>
<dbReference type="RefSeq" id="WP_015396532.1">
    <property type="nucleotide sequence ID" value="NC_020294.1"/>
</dbReference>
<dbReference type="HAMAP" id="MF_00033">
    <property type="entry name" value="MurG"/>
    <property type="match status" value="1"/>
</dbReference>
<organism evidence="14 15">
    <name type="scientific">Candidatus Kinetoplastidibacterium desouzai TCC079E</name>
    <dbReference type="NCBI Taxonomy" id="1208919"/>
    <lineage>
        <taxon>Bacteria</taxon>
        <taxon>Pseudomonadati</taxon>
        <taxon>Pseudomonadota</taxon>
        <taxon>Betaproteobacteria</taxon>
        <taxon>Candidatus Kinetoplastidibacterium</taxon>
    </lineage>
</organism>
<dbReference type="AlphaFoldDB" id="M1LSM6"/>
<keyword evidence="6 10" id="KW-0573">Peptidoglycan synthesis</keyword>
<feature type="domain" description="Glycosyltransferase family 28 N-terminal" evidence="12">
    <location>
        <begin position="7"/>
        <end position="142"/>
    </location>
</feature>
<feature type="binding site" evidence="10">
    <location>
        <position position="191"/>
    </location>
    <ligand>
        <name>UDP-N-acetyl-alpha-D-glucosamine</name>
        <dbReference type="ChEBI" id="CHEBI:57705"/>
    </ligand>
</feature>
<evidence type="ECO:0000256" key="8">
    <source>
        <dbReference type="ARBA" id="ARBA00023306"/>
    </source>
</evidence>
<comment type="pathway">
    <text evidence="10">Cell wall biogenesis; peptidoglycan biosynthesis.</text>
</comment>
<keyword evidence="4 10" id="KW-0808">Transferase</keyword>
<feature type="binding site" evidence="10">
    <location>
        <position position="290"/>
    </location>
    <ligand>
        <name>UDP-N-acetyl-alpha-D-glucosamine</name>
        <dbReference type="ChEBI" id="CHEBI:57705"/>
    </ligand>
</feature>
<comment type="caution">
    <text evidence="10">Lacks conserved residue(s) required for the propagation of feature annotation.</text>
</comment>
<evidence type="ECO:0000259" key="12">
    <source>
        <dbReference type="Pfam" id="PF03033"/>
    </source>
</evidence>
<dbReference type="Gene3D" id="3.40.50.2000">
    <property type="entry name" value="Glycogen Phosphorylase B"/>
    <property type="match status" value="2"/>
</dbReference>
<gene>
    <name evidence="10" type="primary">murG</name>
    <name evidence="14" type="ORF">CDSE_0877</name>
</gene>
<dbReference type="SUPFAM" id="SSF53756">
    <property type="entry name" value="UDP-Glycosyltransferase/glycogen phosphorylase"/>
    <property type="match status" value="1"/>
</dbReference>
<keyword evidence="2 10" id="KW-0132">Cell division</keyword>
<sequence length="357" mass="39871">MDKNLAIIIAGGTAGHIMPGLVVADILRKRGWEILWLGNHNRMEGHIVPAHGLEFSSINFNGIPNKKIITLLTFPFRLIRSMILSWKIISTKKPIVVIGMGGHVTIPACLVAFIKRIPIVIHEQNAIVGRANNFLYRFAYQMLSGYPITKPLNVSFIGNPVRERFFEVPGPSLRYSVRDNKKLNLLILGGSLGSGDLNCLLPAALSLMPDESRPIVTHQCGRNNLERLEKLYKNFDVRANCLEFIEDMVTVLSEADLVICRSGAITISEITAIGVASLLIPFPKSIKNHQLKNAEILSNSNAAWLKRQEDLTPELLARWLLDLDRSKLRDMAIRAYSFSRRDSGNKIADICDSLRSL</sequence>
<dbReference type="Proteomes" id="UP000011547">
    <property type="component" value="Chromosome"/>
</dbReference>
<comment type="catalytic activity">
    <reaction evidence="10">
        <text>di-trans,octa-cis-undecaprenyl diphospho-N-acetyl-alpha-D-muramoyl-L-alanyl-D-glutamyl-meso-2,6-diaminopimeloyl-D-alanyl-D-alanine + UDP-N-acetyl-alpha-D-glucosamine = di-trans,octa-cis-undecaprenyl diphospho-[N-acetyl-alpha-D-glucosaminyl-(1-&gt;4)]-N-acetyl-alpha-D-muramoyl-L-alanyl-D-glutamyl-meso-2,6-diaminopimeloyl-D-alanyl-D-alanine + UDP + H(+)</text>
        <dbReference type="Rhea" id="RHEA:31227"/>
        <dbReference type="ChEBI" id="CHEBI:15378"/>
        <dbReference type="ChEBI" id="CHEBI:57705"/>
        <dbReference type="ChEBI" id="CHEBI:58223"/>
        <dbReference type="ChEBI" id="CHEBI:61387"/>
        <dbReference type="ChEBI" id="CHEBI:61388"/>
        <dbReference type="EC" id="2.4.1.227"/>
    </reaction>
</comment>
<dbReference type="EC" id="2.4.1.227" evidence="10"/>
<dbReference type="GO" id="GO:0009252">
    <property type="term" value="P:peptidoglycan biosynthetic process"/>
    <property type="evidence" value="ECO:0007669"/>
    <property type="project" value="UniProtKB-UniRule"/>
</dbReference>
<evidence type="ECO:0000313" key="14">
    <source>
        <dbReference type="EMBL" id="AGF47121.1"/>
    </source>
</evidence>
<dbReference type="GO" id="GO:0071555">
    <property type="term" value="P:cell wall organization"/>
    <property type="evidence" value="ECO:0007669"/>
    <property type="project" value="UniProtKB-KW"/>
</dbReference>
<dbReference type="eggNOG" id="COG0707">
    <property type="taxonomic scope" value="Bacteria"/>
</dbReference>
<dbReference type="InterPro" id="IPR007235">
    <property type="entry name" value="Glyco_trans_28_C"/>
</dbReference>
<keyword evidence="11" id="KW-1133">Transmembrane helix</keyword>
<proteinExistence type="inferred from homology"/>
<feature type="binding site" evidence="10">
    <location>
        <position position="162"/>
    </location>
    <ligand>
        <name>UDP-N-acetyl-alpha-D-glucosamine</name>
        <dbReference type="ChEBI" id="CHEBI:57705"/>
    </ligand>
</feature>
<feature type="binding site" evidence="10">
    <location>
        <position position="125"/>
    </location>
    <ligand>
        <name>UDP-N-acetyl-alpha-D-glucosamine</name>
        <dbReference type="ChEBI" id="CHEBI:57705"/>
    </ligand>
</feature>
<dbReference type="GO" id="GO:0051301">
    <property type="term" value="P:cell division"/>
    <property type="evidence" value="ECO:0007669"/>
    <property type="project" value="UniProtKB-KW"/>
</dbReference>
<dbReference type="OrthoDB" id="9808936at2"/>
<comment type="function">
    <text evidence="10">Cell wall formation. Catalyzes the transfer of a GlcNAc subunit on undecaprenyl-pyrophosphoryl-MurNAc-pentapeptide (lipid intermediate I) to form undecaprenyl-pyrophosphoryl-MurNAc-(pentapeptide)GlcNAc (lipid intermediate II).</text>
</comment>
<keyword evidence="11" id="KW-0812">Transmembrane</keyword>
<feature type="binding site" evidence="10">
    <location>
        <position position="245"/>
    </location>
    <ligand>
        <name>UDP-N-acetyl-alpha-D-glucosamine</name>
        <dbReference type="ChEBI" id="CHEBI:57705"/>
    </ligand>
</feature>
<evidence type="ECO:0000256" key="3">
    <source>
        <dbReference type="ARBA" id="ARBA00022676"/>
    </source>
</evidence>
<evidence type="ECO:0000256" key="7">
    <source>
        <dbReference type="ARBA" id="ARBA00023136"/>
    </source>
</evidence>
<comment type="subcellular location">
    <subcellularLocation>
        <location evidence="10">Cell membrane</location>
        <topology evidence="10">Peripheral membrane protein</topology>
        <orientation evidence="10">Cytoplasmic side</orientation>
    </subcellularLocation>
</comment>